<feature type="chain" id="PRO_5029032293" description="Carbonic anhydrase" evidence="8">
    <location>
        <begin position="23"/>
        <end position="337"/>
    </location>
</feature>
<dbReference type="PROSITE" id="PS51144">
    <property type="entry name" value="ALPHA_CA_2"/>
    <property type="match status" value="1"/>
</dbReference>
<evidence type="ECO:0000259" key="9">
    <source>
        <dbReference type="PROSITE" id="PS51144"/>
    </source>
</evidence>
<name>A0A7G7P0F1_HALDH</name>
<dbReference type="InterPro" id="IPR023561">
    <property type="entry name" value="Carbonic_anhydrase_a-class"/>
</dbReference>
<dbReference type="SUPFAM" id="SSF51069">
    <property type="entry name" value="Carbonic anhydrase"/>
    <property type="match status" value="1"/>
</dbReference>
<dbReference type="PANTHER" id="PTHR18952:SF265">
    <property type="entry name" value="CARBONIC ANHYDRASE"/>
    <property type="match status" value="1"/>
</dbReference>
<dbReference type="GO" id="GO:0008270">
    <property type="term" value="F:zinc ion binding"/>
    <property type="evidence" value="ECO:0007669"/>
    <property type="project" value="UniProtKB-UniRule"/>
</dbReference>
<proteinExistence type="evidence at transcript level"/>
<protein>
    <recommendedName>
        <fullName evidence="3 8">Carbonic anhydrase</fullName>
        <ecNumber evidence="3 8">4.2.1.1</ecNumber>
    </recommendedName>
</protein>
<comment type="function">
    <text evidence="1 8">Reversible hydration of carbon dioxide.</text>
</comment>
<feature type="domain" description="Alpha-carbonic anhydrase" evidence="9">
    <location>
        <begin position="44"/>
        <end position="330"/>
    </location>
</feature>
<dbReference type="SMR" id="A0A7G7P0F1"/>
<dbReference type="InterPro" id="IPR001148">
    <property type="entry name" value="CA_dom"/>
</dbReference>
<evidence type="ECO:0000256" key="1">
    <source>
        <dbReference type="ARBA" id="ARBA00002904"/>
    </source>
</evidence>
<dbReference type="EC" id="4.2.1.1" evidence="3 8"/>
<keyword evidence="4 8" id="KW-0479">Metal-binding</keyword>
<dbReference type="EMBL" id="MT345603">
    <property type="protein sequence ID" value="QNG71087.1"/>
    <property type="molecule type" value="mRNA"/>
</dbReference>
<dbReference type="SMART" id="SM01057">
    <property type="entry name" value="Carb_anhydrase"/>
    <property type="match status" value="1"/>
</dbReference>
<organism evidence="10">
    <name type="scientific">Haliotis discus hannai</name>
    <name type="common">Japanese abalone</name>
    <dbReference type="NCBI Taxonomy" id="42344"/>
    <lineage>
        <taxon>Eukaryota</taxon>
        <taxon>Metazoa</taxon>
        <taxon>Spiralia</taxon>
        <taxon>Lophotrochozoa</taxon>
        <taxon>Mollusca</taxon>
        <taxon>Gastropoda</taxon>
        <taxon>Vetigastropoda</taxon>
        <taxon>Lepetellida</taxon>
        <taxon>Haliotoidea</taxon>
        <taxon>Haliotidae</taxon>
        <taxon>Haliotis</taxon>
    </lineage>
</organism>
<sequence length="337" mass="37583">MGMMDIACVVVAVFVAVPGALSGLPQAKPSDDGNVCIQKQEDEFCFSYDRKNEEIGPFYWFKVRDTRKCFHGVNQSPIYVDTDKVRRSCGRTKLRYCPVGQVRGLFENDGYHPKLAGLDIGMAKLNGVPGFENENFELNSIHFHIGKEGKRRGSEHVIGRKRYDAEMHMVHVREGSEGSGEKAGLAVIAIFLSTTEGEHNSEVDAMLNKVHRIQEYTGGPLCEGEPESVCAHHTSGNGNCGGIPHVIRPEHLLSSQVTNRGFYYYYGSLTTPTLSESVLWQLIKKPIRISRAQLKAIQNTYTHFPGVLMKEFGNLRPLQDLNGRTIYANICGDENDD</sequence>
<keyword evidence="6 8" id="KW-0456">Lyase</keyword>
<evidence type="ECO:0000256" key="5">
    <source>
        <dbReference type="ARBA" id="ARBA00022833"/>
    </source>
</evidence>
<dbReference type="InterPro" id="IPR018338">
    <property type="entry name" value="Carbonic_anhydrase_a-class_CS"/>
</dbReference>
<comment type="similarity">
    <text evidence="2 8">Belongs to the alpha-carbonic anhydrase family.</text>
</comment>
<comment type="cofactor">
    <cofactor evidence="8">
        <name>Zn(2+)</name>
        <dbReference type="ChEBI" id="CHEBI:29105"/>
    </cofactor>
</comment>
<evidence type="ECO:0000256" key="4">
    <source>
        <dbReference type="ARBA" id="ARBA00022723"/>
    </source>
</evidence>
<dbReference type="AlphaFoldDB" id="A0A7G7P0F1"/>
<keyword evidence="5 8" id="KW-0862">Zinc</keyword>
<evidence type="ECO:0000256" key="2">
    <source>
        <dbReference type="ARBA" id="ARBA00010718"/>
    </source>
</evidence>
<evidence type="ECO:0000256" key="8">
    <source>
        <dbReference type="RuleBase" id="RU367011"/>
    </source>
</evidence>
<keyword evidence="8" id="KW-0732">Signal</keyword>
<dbReference type="Gene3D" id="3.10.200.10">
    <property type="entry name" value="Alpha carbonic anhydrase"/>
    <property type="match status" value="1"/>
</dbReference>
<evidence type="ECO:0000256" key="6">
    <source>
        <dbReference type="ARBA" id="ARBA00023239"/>
    </source>
</evidence>
<dbReference type="InterPro" id="IPR036398">
    <property type="entry name" value="CA_dom_sf"/>
</dbReference>
<evidence type="ECO:0000256" key="7">
    <source>
        <dbReference type="ARBA" id="ARBA00048348"/>
    </source>
</evidence>
<dbReference type="PANTHER" id="PTHR18952">
    <property type="entry name" value="CARBONIC ANHYDRASE"/>
    <property type="match status" value="1"/>
</dbReference>
<dbReference type="GO" id="GO:0004089">
    <property type="term" value="F:carbonate dehydratase activity"/>
    <property type="evidence" value="ECO:0007669"/>
    <property type="project" value="UniProtKB-UniRule"/>
</dbReference>
<dbReference type="CDD" id="cd00326">
    <property type="entry name" value="alpha_CA"/>
    <property type="match status" value="1"/>
</dbReference>
<dbReference type="Pfam" id="PF00194">
    <property type="entry name" value="Carb_anhydrase"/>
    <property type="match status" value="1"/>
</dbReference>
<accession>A0A7G7P0F1</accession>
<comment type="catalytic activity">
    <reaction evidence="7 8">
        <text>hydrogencarbonate + H(+) = CO2 + H2O</text>
        <dbReference type="Rhea" id="RHEA:10748"/>
        <dbReference type="ChEBI" id="CHEBI:15377"/>
        <dbReference type="ChEBI" id="CHEBI:15378"/>
        <dbReference type="ChEBI" id="CHEBI:16526"/>
        <dbReference type="ChEBI" id="CHEBI:17544"/>
        <dbReference type="EC" id="4.2.1.1"/>
    </reaction>
</comment>
<reference evidence="10" key="1">
    <citation type="submission" date="2020-04" db="EMBL/GenBank/DDBJ databases">
        <title>Molecular characterization and expression analysis of carbonic anhydrase I in Pacific abalone (Haliotis discus hannai).</title>
        <authorList>
            <person name="Kim S.C."/>
            <person name="Sharker M.R."/>
            <person name="Hossen S."/>
            <person name="Kho K.H."/>
        </authorList>
    </citation>
    <scope>NUCLEOTIDE SEQUENCE</scope>
</reference>
<feature type="signal peptide" evidence="8">
    <location>
        <begin position="1"/>
        <end position="22"/>
    </location>
</feature>
<evidence type="ECO:0000313" key="10">
    <source>
        <dbReference type="EMBL" id="QNG71087.1"/>
    </source>
</evidence>
<evidence type="ECO:0000256" key="3">
    <source>
        <dbReference type="ARBA" id="ARBA00012925"/>
    </source>
</evidence>
<dbReference type="PROSITE" id="PS00162">
    <property type="entry name" value="ALPHA_CA_1"/>
    <property type="match status" value="1"/>
</dbReference>